<keyword evidence="1" id="KW-0812">Transmembrane</keyword>
<dbReference type="EMBL" id="KQ416501">
    <property type="protein sequence ID" value="KOF96723.1"/>
    <property type="molecule type" value="Genomic_DNA"/>
</dbReference>
<reference evidence="2" key="1">
    <citation type="submission" date="2015-07" db="EMBL/GenBank/DDBJ databases">
        <title>MeaNS - Measles Nucleotide Surveillance Program.</title>
        <authorList>
            <person name="Tran T."/>
            <person name="Druce J."/>
        </authorList>
    </citation>
    <scope>NUCLEOTIDE SEQUENCE</scope>
    <source>
        <strain evidence="2">UCB-OBI-ISO-001</strain>
        <tissue evidence="2">Gonad</tissue>
    </source>
</reference>
<keyword evidence="1" id="KW-1133">Transmembrane helix</keyword>
<feature type="transmembrane region" description="Helical" evidence="1">
    <location>
        <begin position="6"/>
        <end position="27"/>
    </location>
</feature>
<protein>
    <submittedName>
        <fullName evidence="2">Uncharacterized protein</fullName>
    </submittedName>
</protein>
<name>A0A0L8I5E3_OCTBM</name>
<dbReference type="AlphaFoldDB" id="A0A0L8I5E3"/>
<proteinExistence type="predicted"/>
<accession>A0A0L8I5E3</accession>
<gene>
    <name evidence="2" type="ORF">OCBIM_22033953mg</name>
</gene>
<evidence type="ECO:0000256" key="1">
    <source>
        <dbReference type="SAM" id="Phobius"/>
    </source>
</evidence>
<sequence>MRVIFIMFVIIIIIIIIIIIVVINKLVEAFQKVLCGMLLSWSLGILTLNPILVIFAFYMVLITLSPNQERESILINNCTSFLLSPQKTLKFEAFWLFIKYYYFSTRKKKKHLKKKQAKKKNNRNM</sequence>
<evidence type="ECO:0000313" key="2">
    <source>
        <dbReference type="EMBL" id="KOF96723.1"/>
    </source>
</evidence>
<feature type="transmembrane region" description="Helical" evidence="1">
    <location>
        <begin position="39"/>
        <end position="61"/>
    </location>
</feature>
<organism evidence="2">
    <name type="scientific">Octopus bimaculoides</name>
    <name type="common">California two-spotted octopus</name>
    <dbReference type="NCBI Taxonomy" id="37653"/>
    <lineage>
        <taxon>Eukaryota</taxon>
        <taxon>Metazoa</taxon>
        <taxon>Spiralia</taxon>
        <taxon>Lophotrochozoa</taxon>
        <taxon>Mollusca</taxon>
        <taxon>Cephalopoda</taxon>
        <taxon>Coleoidea</taxon>
        <taxon>Octopodiformes</taxon>
        <taxon>Octopoda</taxon>
        <taxon>Incirrata</taxon>
        <taxon>Octopodidae</taxon>
        <taxon>Octopus</taxon>
    </lineage>
</organism>
<feature type="transmembrane region" description="Helical" evidence="1">
    <location>
        <begin position="89"/>
        <end position="105"/>
    </location>
</feature>
<keyword evidence="1" id="KW-0472">Membrane</keyword>